<dbReference type="GO" id="GO:0005794">
    <property type="term" value="C:Golgi apparatus"/>
    <property type="evidence" value="ECO:0007669"/>
    <property type="project" value="TreeGrafter"/>
</dbReference>
<evidence type="ECO:0000256" key="8">
    <source>
        <dbReference type="PROSITE-ProRule" id="PRU00703"/>
    </source>
</evidence>
<feature type="transmembrane region" description="Helical" evidence="9">
    <location>
        <begin position="506"/>
        <end position="531"/>
    </location>
</feature>
<dbReference type="GO" id="GO:0005769">
    <property type="term" value="C:early endosome"/>
    <property type="evidence" value="ECO:0007669"/>
    <property type="project" value="TreeGrafter"/>
</dbReference>
<feature type="transmembrane region" description="Helical" evidence="9">
    <location>
        <begin position="480"/>
        <end position="499"/>
    </location>
</feature>
<evidence type="ECO:0000313" key="12">
    <source>
        <dbReference type="Proteomes" id="UP000799640"/>
    </source>
</evidence>
<keyword evidence="5 9" id="KW-0406">Ion transport</keyword>
<dbReference type="PRINTS" id="PR00762">
    <property type="entry name" value="CLCHANNEL"/>
</dbReference>
<feature type="transmembrane region" description="Helical" evidence="9">
    <location>
        <begin position="323"/>
        <end position="342"/>
    </location>
</feature>
<feature type="transmembrane region" description="Helical" evidence="9">
    <location>
        <begin position="168"/>
        <end position="186"/>
    </location>
</feature>
<evidence type="ECO:0000256" key="3">
    <source>
        <dbReference type="ARBA" id="ARBA00022692"/>
    </source>
</evidence>
<evidence type="ECO:0000256" key="1">
    <source>
        <dbReference type="ARBA" id="ARBA00004141"/>
    </source>
</evidence>
<name>A0A6G1I010_9PEZI</name>
<dbReference type="GO" id="GO:0005886">
    <property type="term" value="C:plasma membrane"/>
    <property type="evidence" value="ECO:0007669"/>
    <property type="project" value="TreeGrafter"/>
</dbReference>
<gene>
    <name evidence="11" type="ORF">EJ06DRAFT_391205</name>
</gene>
<dbReference type="EMBL" id="ML996693">
    <property type="protein sequence ID" value="KAF2401409.1"/>
    <property type="molecule type" value="Genomic_DNA"/>
</dbReference>
<dbReference type="PANTHER" id="PTHR45711:SF3">
    <property type="entry name" value="CLC CHANNEL"/>
    <property type="match status" value="1"/>
</dbReference>
<evidence type="ECO:0000256" key="6">
    <source>
        <dbReference type="ARBA" id="ARBA00023136"/>
    </source>
</evidence>
<evidence type="ECO:0000256" key="5">
    <source>
        <dbReference type="ARBA" id="ARBA00023065"/>
    </source>
</evidence>
<evidence type="ECO:0000256" key="2">
    <source>
        <dbReference type="ARBA" id="ARBA00022448"/>
    </source>
</evidence>
<dbReference type="Gene3D" id="1.10.3080.10">
    <property type="entry name" value="Clc chloride channel"/>
    <property type="match status" value="1"/>
</dbReference>
<evidence type="ECO:0000256" key="7">
    <source>
        <dbReference type="ARBA" id="ARBA00023214"/>
    </source>
</evidence>
<dbReference type="Pfam" id="PF00654">
    <property type="entry name" value="Voltage_CLC"/>
    <property type="match status" value="1"/>
</dbReference>
<comment type="caution">
    <text evidence="9">Lacks conserved residue(s) required for the propagation of feature annotation.</text>
</comment>
<keyword evidence="3 9" id="KW-0812">Transmembrane</keyword>
<proteinExistence type="inferred from homology"/>
<keyword evidence="12" id="KW-1185">Reference proteome</keyword>
<reference evidence="11" key="1">
    <citation type="journal article" date="2020" name="Stud. Mycol.">
        <title>101 Dothideomycetes genomes: a test case for predicting lifestyles and emergence of pathogens.</title>
        <authorList>
            <person name="Haridas S."/>
            <person name="Albert R."/>
            <person name="Binder M."/>
            <person name="Bloem J."/>
            <person name="Labutti K."/>
            <person name="Salamov A."/>
            <person name="Andreopoulos B."/>
            <person name="Baker S."/>
            <person name="Barry K."/>
            <person name="Bills G."/>
            <person name="Bluhm B."/>
            <person name="Cannon C."/>
            <person name="Castanera R."/>
            <person name="Culley D."/>
            <person name="Daum C."/>
            <person name="Ezra D."/>
            <person name="Gonzalez J."/>
            <person name="Henrissat B."/>
            <person name="Kuo A."/>
            <person name="Liang C."/>
            <person name="Lipzen A."/>
            <person name="Lutzoni F."/>
            <person name="Magnuson J."/>
            <person name="Mondo S."/>
            <person name="Nolan M."/>
            <person name="Ohm R."/>
            <person name="Pangilinan J."/>
            <person name="Park H.-J."/>
            <person name="Ramirez L."/>
            <person name="Alfaro M."/>
            <person name="Sun H."/>
            <person name="Tritt A."/>
            <person name="Yoshinaga Y."/>
            <person name="Zwiers L.-H."/>
            <person name="Turgeon B."/>
            <person name="Goodwin S."/>
            <person name="Spatafora J."/>
            <person name="Crous P."/>
            <person name="Grigoriev I."/>
        </authorList>
    </citation>
    <scope>NUCLEOTIDE SEQUENCE</scope>
    <source>
        <strain evidence="11">CBS 262.69</strain>
    </source>
</reference>
<keyword evidence="7 9" id="KW-0868">Chloride</keyword>
<comment type="similarity">
    <text evidence="9">Belongs to the chloride channel (TC 2.A.49) family.</text>
</comment>
<organism evidence="11 12">
    <name type="scientific">Trichodelitschia bisporula</name>
    <dbReference type="NCBI Taxonomy" id="703511"/>
    <lineage>
        <taxon>Eukaryota</taxon>
        <taxon>Fungi</taxon>
        <taxon>Dikarya</taxon>
        <taxon>Ascomycota</taxon>
        <taxon>Pezizomycotina</taxon>
        <taxon>Dothideomycetes</taxon>
        <taxon>Dothideomycetes incertae sedis</taxon>
        <taxon>Phaeotrichales</taxon>
        <taxon>Phaeotrichaceae</taxon>
        <taxon>Trichodelitschia</taxon>
    </lineage>
</organism>
<dbReference type="PROSITE" id="PS51371">
    <property type="entry name" value="CBS"/>
    <property type="match status" value="1"/>
</dbReference>
<feature type="transmembrane region" description="Helical" evidence="9">
    <location>
        <begin position="396"/>
        <end position="415"/>
    </location>
</feature>
<dbReference type="AlphaFoldDB" id="A0A6G1I010"/>
<dbReference type="Proteomes" id="UP000799640">
    <property type="component" value="Unassembled WGS sequence"/>
</dbReference>
<dbReference type="SUPFAM" id="SSF54631">
    <property type="entry name" value="CBS-domain pair"/>
    <property type="match status" value="1"/>
</dbReference>
<evidence type="ECO:0000256" key="4">
    <source>
        <dbReference type="ARBA" id="ARBA00022989"/>
    </source>
</evidence>
<dbReference type="InterPro" id="IPR046342">
    <property type="entry name" value="CBS_dom_sf"/>
</dbReference>
<dbReference type="InterPro" id="IPR001807">
    <property type="entry name" value="ClC"/>
</dbReference>
<feature type="transmembrane region" description="Helical" evidence="9">
    <location>
        <begin position="98"/>
        <end position="118"/>
    </location>
</feature>
<dbReference type="PANTHER" id="PTHR45711">
    <property type="entry name" value="CHLORIDE CHANNEL PROTEIN"/>
    <property type="match status" value="1"/>
</dbReference>
<accession>A0A6G1I010</accession>
<dbReference type="InterPro" id="IPR014743">
    <property type="entry name" value="Cl-channel_core"/>
</dbReference>
<keyword evidence="6 9" id="KW-0472">Membrane</keyword>
<feature type="transmembrane region" description="Helical" evidence="9">
    <location>
        <begin position="289"/>
        <end position="311"/>
    </location>
</feature>
<keyword evidence="2 9" id="KW-0813">Transport</keyword>
<feature type="domain" description="CBS" evidence="10">
    <location>
        <begin position="684"/>
        <end position="740"/>
    </location>
</feature>
<evidence type="ECO:0000256" key="9">
    <source>
        <dbReference type="RuleBase" id="RU361221"/>
    </source>
</evidence>
<feature type="transmembrane region" description="Helical" evidence="9">
    <location>
        <begin position="235"/>
        <end position="256"/>
    </location>
</feature>
<evidence type="ECO:0000259" key="10">
    <source>
        <dbReference type="PROSITE" id="PS51371"/>
    </source>
</evidence>
<keyword evidence="4 9" id="KW-1133">Transmembrane helix</keyword>
<sequence length="740" mass="80814">MSGNGETADERSHLLDGSHRGSLVPFYGGEVDAESLLSSAPSIDEADLRDSAVGERRGYYDFSTVDWLHDLVKDSYRWRAVHRKSGIRNALYASADKSSGWIAVIFIGACMAVVAAFLDLAEATTSDWKTGYCRSNPFLDRESCCAKVSDSPCEQLFIPWTSGYWPTYGVYIAFSLLFGIVSRIVTRTTKRPLPVADSGYNSRYLGKSLFMAAGSGVPEVKSIISGFVMPEFLSLRVMMAKIVGTVFAIGAGLCLAKEDTYMHLSTCIGHSIASWLPKYKNNERNMRKILFAACSAGMSAGFGVPIGGVLFTYEHASAYFSRPVLWMAFLCSMTVSVVLKALNPGETGQLVLRTNYDASYQPVHYLIFMILGVAGGLFGGLFCPVNAAWLRWMKGSPIYSLVIVSAILQFQNPIIRQPGNAMIKTLLLDCRDPSHASNWICQRETQLDGKWGYVGWLSYSYVVRFALSIMTFGSPVPSGIIMPALGVGAFFGRIVGQFVTSIPPGIFAVVGAGASLAGVSRMTLSLIVIMFELTGDYGHVIPHMMAIIIAKWVANIISTDGVYDVNKALLGHPFLDTDRSLKLVKRHKLLAWKLIPPDAAMGLFVVPAGNKVVKHLLETRLASLSRQGLDAGLLLVKDGLLQGYLAQEELQFGLRHLLRDADRRAEVRLLGGSDGEELDLSHFVDRTTLTLSSQAPMEYAVEMFGKLGLRYLCIVEEGTGKPLGLVTKKRIVSVLSGLTE</sequence>
<dbReference type="GO" id="GO:0005247">
    <property type="term" value="F:voltage-gated chloride channel activity"/>
    <property type="evidence" value="ECO:0007669"/>
    <property type="project" value="TreeGrafter"/>
</dbReference>
<protein>
    <recommendedName>
        <fullName evidence="9">Chloride channel protein</fullName>
    </recommendedName>
</protein>
<evidence type="ECO:0000313" key="11">
    <source>
        <dbReference type="EMBL" id="KAF2401409.1"/>
    </source>
</evidence>
<dbReference type="SUPFAM" id="SSF81340">
    <property type="entry name" value="Clc chloride channel"/>
    <property type="match status" value="1"/>
</dbReference>
<comment type="subcellular location">
    <subcellularLocation>
        <location evidence="1 9">Membrane</location>
        <topology evidence="1 9">Multi-pass membrane protein</topology>
    </subcellularLocation>
</comment>
<feature type="transmembrane region" description="Helical" evidence="9">
    <location>
        <begin position="363"/>
        <end position="390"/>
    </location>
</feature>
<keyword evidence="8" id="KW-0129">CBS domain</keyword>
<dbReference type="OrthoDB" id="44789at2759"/>
<dbReference type="InterPro" id="IPR000644">
    <property type="entry name" value="CBS_dom"/>
</dbReference>